<reference evidence="2 3" key="1">
    <citation type="submission" date="2016-08" db="EMBL/GenBank/DDBJ databases">
        <title>Evolution of the type three secretion system and type three effector repertoires in Xanthomonas.</title>
        <authorList>
            <person name="Merda D."/>
            <person name="Briand M."/>
            <person name="Bosis E."/>
            <person name="Rousseau C."/>
            <person name="Portier P."/>
            <person name="Jacques M.-A."/>
            <person name="Fischer-Le Saux M."/>
        </authorList>
    </citation>
    <scope>NUCLEOTIDE SEQUENCE [LARGE SCALE GENOMIC DNA]</scope>
    <source>
        <strain evidence="2 3">CFBP 3122</strain>
    </source>
</reference>
<dbReference type="InterPro" id="IPR002725">
    <property type="entry name" value="YgjP-like_metallopeptidase"/>
</dbReference>
<proteinExistence type="predicted"/>
<dbReference type="EMBL" id="MIGV01000032">
    <property type="protein sequence ID" value="PPT73991.1"/>
    <property type="molecule type" value="Genomic_DNA"/>
</dbReference>
<organism evidence="2 3">
    <name type="scientific">Xanthomonas arboricola pv. populi</name>
    <dbReference type="NCBI Taxonomy" id="487823"/>
    <lineage>
        <taxon>Bacteria</taxon>
        <taxon>Pseudomonadati</taxon>
        <taxon>Pseudomonadota</taxon>
        <taxon>Gammaproteobacteria</taxon>
        <taxon>Lysobacterales</taxon>
        <taxon>Lysobacteraceae</taxon>
        <taxon>Xanthomonas</taxon>
    </lineage>
</organism>
<protein>
    <submittedName>
        <fullName evidence="2">Metal-dependent hydrolase</fullName>
    </submittedName>
</protein>
<dbReference type="Pfam" id="PF01863">
    <property type="entry name" value="YgjP-like"/>
    <property type="match status" value="1"/>
</dbReference>
<evidence type="ECO:0000259" key="1">
    <source>
        <dbReference type="Pfam" id="PF01863"/>
    </source>
</evidence>
<evidence type="ECO:0000313" key="2">
    <source>
        <dbReference type="EMBL" id="PPT73991.1"/>
    </source>
</evidence>
<dbReference type="PANTHER" id="PTHR30399:SF1">
    <property type="entry name" value="UTP PYROPHOSPHATASE"/>
    <property type="match status" value="1"/>
</dbReference>
<comment type="caution">
    <text evidence="2">The sequence shown here is derived from an EMBL/GenBank/DDBJ whole genome shotgun (WGS) entry which is preliminary data.</text>
</comment>
<dbReference type="Gene3D" id="3.30.2010.10">
    <property type="entry name" value="Metalloproteases ('zincins'), catalytic domain"/>
    <property type="match status" value="1"/>
</dbReference>
<dbReference type="Proteomes" id="UP000238270">
    <property type="component" value="Unassembled WGS sequence"/>
</dbReference>
<dbReference type="AlphaFoldDB" id="A0A2S6Z0L3"/>
<evidence type="ECO:0000313" key="3">
    <source>
        <dbReference type="Proteomes" id="UP000238270"/>
    </source>
</evidence>
<dbReference type="InterPro" id="IPR053136">
    <property type="entry name" value="UTP_pyrophosphatase-like"/>
</dbReference>
<gene>
    <name evidence="2" type="ORF">XaplCFBP3122_18295</name>
</gene>
<sequence length="247" mass="28168">MTADQGASHMVVRYGERRIHCQIRRSALRRSQRVAIHVEPDGQVQLDAPLHAADAQIRQALLRRARWVHLQLLAIEQRQHHLTPREYVSGETVLYLGRRYRLKVVLADQAPDVRLRGGHVEVRVPTPAPDGVRTALGQWQRERAKHLLPQRVTNIAAPLRWITTAPPVSLRTMQRRWGSCSPLGRITLNLGLICVPGPCIDYVVLHELCHLKVHSHGKAFYRLLDVHMPDWRAVKGRLDALAELALR</sequence>
<dbReference type="GO" id="GO:0016787">
    <property type="term" value="F:hydrolase activity"/>
    <property type="evidence" value="ECO:0007669"/>
    <property type="project" value="UniProtKB-KW"/>
</dbReference>
<name>A0A2S6Z0L3_9XANT</name>
<feature type="domain" description="YgjP-like metallopeptidase" evidence="1">
    <location>
        <begin position="33"/>
        <end position="239"/>
    </location>
</feature>
<dbReference type="PANTHER" id="PTHR30399">
    <property type="entry name" value="UNCHARACTERIZED PROTEIN YGJP"/>
    <property type="match status" value="1"/>
</dbReference>
<dbReference type="CDD" id="cd07344">
    <property type="entry name" value="M48_yhfN_like"/>
    <property type="match status" value="1"/>
</dbReference>
<keyword evidence="2" id="KW-0378">Hydrolase</keyword>
<accession>A0A2S6Z0L3</accession>
<dbReference type="RefSeq" id="WP_102596800.1">
    <property type="nucleotide sequence ID" value="NZ_MIGV01000032.1"/>
</dbReference>